<keyword evidence="5" id="KW-1185">Reference proteome</keyword>
<dbReference type="EMBL" id="FNMZ01000009">
    <property type="protein sequence ID" value="SDX73854.1"/>
    <property type="molecule type" value="Genomic_DNA"/>
</dbReference>
<feature type="domain" description="Pilus formation protein N-terminal" evidence="3">
    <location>
        <begin position="71"/>
        <end position="140"/>
    </location>
</feature>
<dbReference type="Pfam" id="PF00263">
    <property type="entry name" value="Secretin"/>
    <property type="match status" value="1"/>
</dbReference>
<feature type="domain" description="Type II/III secretion system secretin-like" evidence="2">
    <location>
        <begin position="293"/>
        <end position="454"/>
    </location>
</feature>
<dbReference type="PANTHER" id="PTHR30332:SF17">
    <property type="entry name" value="TYPE IV PILIATION SYSTEM PROTEIN DR_0774-RELATED"/>
    <property type="match status" value="1"/>
</dbReference>
<name>A0A1H3E7E6_9RHOB</name>
<dbReference type="STRING" id="356660.SAMN05444336_10976"/>
<dbReference type="InterPro" id="IPR050810">
    <property type="entry name" value="Bact_Secretion_Sys_Channel"/>
</dbReference>
<dbReference type="InterPro" id="IPR004846">
    <property type="entry name" value="T2SS/T3SS_dom"/>
</dbReference>
<comment type="similarity">
    <text evidence="1">Belongs to the bacterial secretin family.</text>
</comment>
<dbReference type="PANTHER" id="PTHR30332">
    <property type="entry name" value="PROBABLE GENERAL SECRETION PATHWAY PROTEIN D"/>
    <property type="match status" value="1"/>
</dbReference>
<sequence length="508" mass="53222">MIFRPNVVRDVIRRIERVAHAAAAGRASRAGVAAVPAFMLAVAALLAAGAPAPARAQSGAPAVRVLEGAASPTVTVSVNRAIVLEAGEPFAEVSVANPGIADVAALSNRTVYVLGKTAGRTTLTLFGPGGRLISNVSVQVGPDLQEFKERLQQILPGEDIQARSAADGVVLSGTVSSAAYLARALELAERYAPGRVSNMMSVGGSQQVLLRVRFAEVQRSASKSLGFNWSVGFGFGNFGVSSAQGDYANADNVRGVPTQRGLSTPYAASNPAEGIMRIGYAAGGIVANLAIDALESKGFARTLAEPNLVALSGDDASFLAGGEYPVPVYSAEDGNLSVDYRPFGVSLGFTPTVVSAEVINLELEAESSAIDTSIVIANNGVQFNGFSTRRAKTTIELKDGESFAIAGLLQDEFVDNANQLPWVGDVPILGTLFRSADFQRRQTELVIIVTAYLISPVTEDAIELPTDRIRLPSEEDLFLLGKLGHAADPVIRSVAGREFEGAYGYVVE</sequence>
<evidence type="ECO:0000313" key="4">
    <source>
        <dbReference type="EMBL" id="SDX73854.1"/>
    </source>
</evidence>
<organism evidence="4 5">
    <name type="scientific">Albimonas donghaensis</name>
    <dbReference type="NCBI Taxonomy" id="356660"/>
    <lineage>
        <taxon>Bacteria</taxon>
        <taxon>Pseudomonadati</taxon>
        <taxon>Pseudomonadota</taxon>
        <taxon>Alphaproteobacteria</taxon>
        <taxon>Rhodobacterales</taxon>
        <taxon>Paracoccaceae</taxon>
        <taxon>Albimonas</taxon>
    </lineage>
</organism>
<dbReference type="InterPro" id="IPR001775">
    <property type="entry name" value="GspD/PilQ"/>
</dbReference>
<accession>A0A1H3E7E6</accession>
<reference evidence="4 5" key="1">
    <citation type="submission" date="2016-10" db="EMBL/GenBank/DDBJ databases">
        <authorList>
            <person name="de Groot N.N."/>
        </authorList>
    </citation>
    <scope>NUCLEOTIDE SEQUENCE [LARGE SCALE GENOMIC DNA]</scope>
    <source>
        <strain evidence="4 5">DSM 17890</strain>
    </source>
</reference>
<dbReference type="AlphaFoldDB" id="A0A1H3E7E6"/>
<dbReference type="GO" id="GO:0009306">
    <property type="term" value="P:protein secretion"/>
    <property type="evidence" value="ECO:0007669"/>
    <property type="project" value="InterPro"/>
</dbReference>
<evidence type="ECO:0000259" key="2">
    <source>
        <dbReference type="Pfam" id="PF00263"/>
    </source>
</evidence>
<evidence type="ECO:0000259" key="3">
    <source>
        <dbReference type="Pfam" id="PF13629"/>
    </source>
</evidence>
<evidence type="ECO:0000256" key="1">
    <source>
        <dbReference type="RuleBase" id="RU004003"/>
    </source>
</evidence>
<dbReference type="Pfam" id="PF13629">
    <property type="entry name" value="T2SS-T3SS_pil_N"/>
    <property type="match status" value="1"/>
</dbReference>
<protein>
    <submittedName>
        <fullName evidence="4">Pilus assembly protein CpaC</fullName>
    </submittedName>
</protein>
<dbReference type="GO" id="GO:0015627">
    <property type="term" value="C:type II protein secretion system complex"/>
    <property type="evidence" value="ECO:0007669"/>
    <property type="project" value="TreeGrafter"/>
</dbReference>
<gene>
    <name evidence="4" type="ORF">SAMN05444336_10976</name>
</gene>
<evidence type="ECO:0000313" key="5">
    <source>
        <dbReference type="Proteomes" id="UP000199118"/>
    </source>
</evidence>
<dbReference type="Proteomes" id="UP000199118">
    <property type="component" value="Unassembled WGS sequence"/>
</dbReference>
<proteinExistence type="inferred from homology"/>
<dbReference type="InterPro" id="IPR032789">
    <property type="entry name" value="T2SS-T3SS_pil_N"/>
</dbReference>
<dbReference type="PRINTS" id="PR00811">
    <property type="entry name" value="BCTERIALGSPD"/>
</dbReference>